<sequence length="136" mass="14811">MLSNRFITAASSIFLSISCPVSIKREVALSCTSWGISSWATLMPTPTITYWMPSAPTFISVRIPQIFFLETTTSLGHLIETSTPVCLTAWATESPITKVSIGANLGANLGRRIKLIIMELPSFAVQRLSNRPLPAV</sequence>
<comment type="caution">
    <text evidence="1">The sequence shown here is derived from an EMBL/GenBank/DDBJ whole genome shotgun (WGS) entry which is preliminary data.</text>
</comment>
<evidence type="ECO:0000313" key="1">
    <source>
        <dbReference type="EMBL" id="EJX00151.1"/>
    </source>
</evidence>
<organism evidence="1">
    <name type="scientific">gut metagenome</name>
    <dbReference type="NCBI Taxonomy" id="749906"/>
    <lineage>
        <taxon>unclassified sequences</taxon>
        <taxon>metagenomes</taxon>
        <taxon>organismal metagenomes</taxon>
    </lineage>
</organism>
<dbReference type="PROSITE" id="PS51257">
    <property type="entry name" value="PROKAR_LIPOPROTEIN"/>
    <property type="match status" value="1"/>
</dbReference>
<dbReference type="AlphaFoldDB" id="J9CJC1"/>
<dbReference type="EMBL" id="AMCI01003506">
    <property type="protein sequence ID" value="EJX00151.1"/>
    <property type="molecule type" value="Genomic_DNA"/>
</dbReference>
<protein>
    <submittedName>
        <fullName evidence="1">Uncharacterized protein</fullName>
    </submittedName>
</protein>
<name>J9CJC1_9ZZZZ</name>
<reference evidence="1" key="1">
    <citation type="journal article" date="2012" name="PLoS ONE">
        <title>Gene sets for utilization of primary and secondary nutrition supplies in the distal gut of endangered iberian lynx.</title>
        <authorList>
            <person name="Alcaide M."/>
            <person name="Messina E."/>
            <person name="Richter M."/>
            <person name="Bargiela R."/>
            <person name="Peplies J."/>
            <person name="Huws S.A."/>
            <person name="Newbold C.J."/>
            <person name="Golyshin P.N."/>
            <person name="Simon M.A."/>
            <person name="Lopez G."/>
            <person name="Yakimov M.M."/>
            <person name="Ferrer M."/>
        </authorList>
    </citation>
    <scope>NUCLEOTIDE SEQUENCE</scope>
</reference>
<accession>J9CJC1</accession>
<gene>
    <name evidence="1" type="ORF">EVA_11743</name>
</gene>
<proteinExistence type="predicted"/>